<evidence type="ECO:0000313" key="3">
    <source>
        <dbReference type="Proteomes" id="UP000004793"/>
    </source>
</evidence>
<dbReference type="RefSeq" id="WP_014453195.1">
    <property type="nucleotide sequence ID" value="NC_017096.1"/>
</dbReference>
<keyword evidence="1" id="KW-1133">Transmembrane helix</keyword>
<protein>
    <submittedName>
        <fullName evidence="2">Uncharacterized protein</fullName>
    </submittedName>
</protein>
<organism evidence="2 3">
    <name type="scientific">Caldisericum exile (strain DSM 21853 / NBRC 104410 / AZM16c01)</name>
    <dbReference type="NCBI Taxonomy" id="511051"/>
    <lineage>
        <taxon>Bacteria</taxon>
        <taxon>Pseudomonadati</taxon>
        <taxon>Caldisericota/Cryosericota group</taxon>
        <taxon>Caldisericota</taxon>
        <taxon>Caldisericia</taxon>
        <taxon>Caldisericales</taxon>
        <taxon>Caldisericaceae</taxon>
        <taxon>Caldisericum</taxon>
    </lineage>
</organism>
<evidence type="ECO:0000313" key="2">
    <source>
        <dbReference type="EMBL" id="BAL80792.1"/>
    </source>
</evidence>
<name>A0A7U6GE97_CALEA</name>
<gene>
    <name evidence="2" type="ordered locus">CSE_06660</name>
</gene>
<feature type="transmembrane region" description="Helical" evidence="1">
    <location>
        <begin position="33"/>
        <end position="52"/>
    </location>
</feature>
<keyword evidence="3" id="KW-1185">Reference proteome</keyword>
<accession>A0A7U6GE97</accession>
<dbReference type="Proteomes" id="UP000004793">
    <property type="component" value="Chromosome"/>
</dbReference>
<proteinExistence type="predicted"/>
<evidence type="ECO:0000256" key="1">
    <source>
        <dbReference type="SAM" id="Phobius"/>
    </source>
</evidence>
<keyword evidence="1" id="KW-0472">Membrane</keyword>
<feature type="transmembrane region" description="Helical" evidence="1">
    <location>
        <begin position="9"/>
        <end position="27"/>
    </location>
</feature>
<dbReference type="EMBL" id="AP012051">
    <property type="protein sequence ID" value="BAL80792.1"/>
    <property type="molecule type" value="Genomic_DNA"/>
</dbReference>
<dbReference type="KEGG" id="cex:CSE_06660"/>
<reference evidence="2 3" key="1">
    <citation type="submission" date="2011-01" db="EMBL/GenBank/DDBJ databases">
        <title>Whole genome sequence of Caldisericum exile AZM16c01.</title>
        <authorList>
            <person name="Narita-Yamada S."/>
            <person name="Kawakoshi A."/>
            <person name="Nakamura S."/>
            <person name="Sasagawa M."/>
            <person name="Fukada J."/>
            <person name="Sekine M."/>
            <person name="Kato Y."/>
            <person name="Fukai R."/>
            <person name="Sasaki K."/>
            <person name="Hanamaki A."/>
            <person name="Narita H."/>
            <person name="Konno Y."/>
            <person name="Mori K."/>
            <person name="Yamazaki S."/>
            <person name="Suzuki K."/>
            <person name="Fujita N."/>
        </authorList>
    </citation>
    <scope>NUCLEOTIDE SEQUENCE [LARGE SCALE GENOMIC DNA]</scope>
    <source>
        <strain evidence="3">DSM 21853 / NBRC 104410 / AZM16c01</strain>
    </source>
</reference>
<sequence>MNLSKKIEFFYVGIVLLILRACVYSLIYSSLNFLLLDFLALLFFVSQFLSLLEYKKEEGFAHGKIEEYLKDSIRLENYGFKNGTITEEKPFNRDAYCIAQIGNSCPYLFDNLKITVNFTNDVLDPEKIAIIDSQIEKLFRITKISSNKLTILTNLAPFEHRRKIFVPKNIFKDPLNEKELIESIEVEYYDYKIKLYSDL</sequence>
<dbReference type="AlphaFoldDB" id="A0A7U6GE97"/>
<keyword evidence="1" id="KW-0812">Transmembrane</keyword>